<feature type="domain" description="V-SNARE coiled-coil homology" evidence="3">
    <location>
        <begin position="12"/>
        <end position="72"/>
    </location>
</feature>
<dbReference type="WBParaSite" id="mrna-Wban_00537">
    <property type="protein sequence ID" value="mrna-Wban_00537"/>
    <property type="gene ID" value="Wban_00537"/>
</dbReference>
<organism evidence="4 5">
    <name type="scientific">Wuchereria bancrofti</name>
    <dbReference type="NCBI Taxonomy" id="6293"/>
    <lineage>
        <taxon>Eukaryota</taxon>
        <taxon>Metazoa</taxon>
        <taxon>Ecdysozoa</taxon>
        <taxon>Nematoda</taxon>
        <taxon>Chromadorea</taxon>
        <taxon>Rhabditida</taxon>
        <taxon>Spirurina</taxon>
        <taxon>Spiruromorpha</taxon>
        <taxon>Filarioidea</taxon>
        <taxon>Onchocercidae</taxon>
        <taxon>Wuchereria</taxon>
    </lineage>
</organism>
<dbReference type="Gene3D" id="1.20.5.110">
    <property type="match status" value="1"/>
</dbReference>
<feature type="transmembrane region" description="Helical" evidence="2">
    <location>
        <begin position="76"/>
        <end position="96"/>
    </location>
</feature>
<dbReference type="Proteomes" id="UP000004810">
    <property type="component" value="Unassembled WGS sequence"/>
</dbReference>
<dbReference type="CDD" id="cd15843">
    <property type="entry name" value="R-SNARE"/>
    <property type="match status" value="1"/>
</dbReference>
<evidence type="ECO:0000256" key="2">
    <source>
        <dbReference type="SAM" id="Phobius"/>
    </source>
</evidence>
<keyword evidence="2" id="KW-1133">Transmembrane helix</keyword>
<proteinExistence type="predicted"/>
<dbReference type="InterPro" id="IPR001388">
    <property type="entry name" value="Synaptobrevin-like"/>
</dbReference>
<reference evidence="7" key="5">
    <citation type="submission" date="2024-02" db="UniProtKB">
        <authorList>
            <consortium name="WormBaseParasite"/>
        </authorList>
    </citation>
    <scope>IDENTIFICATION</scope>
    <source>
        <strain evidence="7">pt0022</strain>
    </source>
</reference>
<dbReference type="InterPro" id="IPR016444">
    <property type="entry name" value="Synaptobrevin/VAMP"/>
</dbReference>
<reference evidence="6" key="3">
    <citation type="submission" date="2015-03" db="EMBL/GenBank/DDBJ databases">
        <title>Wuchereria bancrofti Genome Sequencing Papua New Guinea Strain.</title>
        <authorList>
            <person name="Small S.T."/>
            <person name="Serre D."/>
            <person name="Zimmerman P.A."/>
        </authorList>
    </citation>
    <scope>NUCLEOTIDE SEQUENCE [LARGE SCALE GENOMIC DNA]</scope>
    <source>
        <strain evidence="6">pt0022</strain>
    </source>
</reference>
<evidence type="ECO:0000313" key="4">
    <source>
        <dbReference type="EMBL" id="EJW85227.1"/>
    </source>
</evidence>
<dbReference type="AlphaFoldDB" id="J9F6S1"/>
<evidence type="ECO:0000313" key="7">
    <source>
        <dbReference type="WBParaSite" id="mrna-Wban_00537"/>
    </source>
</evidence>
<dbReference type="Pfam" id="PF00957">
    <property type="entry name" value="Synaptobrevin"/>
    <property type="match status" value="1"/>
</dbReference>
<dbReference type="GO" id="GO:0016192">
    <property type="term" value="P:vesicle-mediated transport"/>
    <property type="evidence" value="ECO:0007669"/>
    <property type="project" value="InterPro"/>
</dbReference>
<reference evidence="5" key="2">
    <citation type="submission" date="2012-08" db="EMBL/GenBank/DDBJ databases">
        <title>The Genome Sequence of Wuchereria bancrofti.</title>
        <authorList>
            <person name="Nutman T.B."/>
            <person name="Fink D.L."/>
            <person name="Russ C."/>
            <person name="Young S."/>
            <person name="Zeng Q."/>
            <person name="Koehrsen M."/>
            <person name="Alvarado L."/>
            <person name="Berlin A."/>
            <person name="Chapman S.B."/>
            <person name="Chen Z."/>
            <person name="Freedman E."/>
            <person name="Gellesch M."/>
            <person name="Goldberg J."/>
            <person name="Griggs A."/>
            <person name="Gujja S."/>
            <person name="Heilman E.R."/>
            <person name="Heiman D."/>
            <person name="Hepburn T."/>
            <person name="Howarth C."/>
            <person name="Jen D."/>
            <person name="Larson L."/>
            <person name="Lewis B."/>
            <person name="Mehta T."/>
            <person name="Park D."/>
            <person name="Pearson M."/>
            <person name="Roberts A."/>
            <person name="Saif S."/>
            <person name="Shea T."/>
            <person name="Shenoy N."/>
            <person name="Sisk P."/>
            <person name="Stolte C."/>
            <person name="Sykes S."/>
            <person name="Walk T."/>
            <person name="White J."/>
            <person name="Yandava C."/>
            <person name="Haas B."/>
            <person name="Henn M.R."/>
            <person name="Nusbaum C."/>
            <person name="Birren B."/>
        </authorList>
    </citation>
    <scope>NUCLEOTIDE SEQUENCE [LARGE SCALE GENOMIC DNA]</scope>
    <source>
        <strain evidence="5">NA</strain>
    </source>
</reference>
<keyword evidence="2" id="KW-0472">Membrane</keyword>
<dbReference type="PANTHER" id="PTHR45701">
    <property type="entry name" value="SYNAPTOBREVIN FAMILY MEMBER"/>
    <property type="match status" value="1"/>
</dbReference>
<reference evidence="4" key="1">
    <citation type="submission" date="2012-08" db="EMBL/GenBank/DDBJ databases">
        <title>The Genome Sequence of Wuchereria bancrofti.</title>
        <authorList>
            <consortium name="The Broad Institute Genome Sequencing Platform"/>
            <consortium name="Broad Institute Genome Sequencing Center for Infectious Disease"/>
            <person name="Nutman T.B."/>
            <person name="Fink D.L."/>
            <person name="Russ C."/>
            <person name="Young S."/>
            <person name="Zeng Q."/>
            <person name="Koehrsen M."/>
            <person name="Alvarado L."/>
            <person name="Berlin A."/>
            <person name="Borenstein D."/>
            <person name="Chapman S.B."/>
            <person name="Chen Z."/>
            <person name="Engels R."/>
            <person name="Freedman E."/>
            <person name="Gellesch M."/>
            <person name="Goldberg J."/>
            <person name="Griggs A."/>
            <person name="Gujja S."/>
            <person name="Heilman E.R."/>
            <person name="Heiman D."/>
            <person name="Hepburn T."/>
            <person name="Howarth C."/>
            <person name="Jen D."/>
            <person name="Larson L."/>
            <person name="Lewis B."/>
            <person name="Mehta T."/>
            <person name="Park D."/>
            <person name="Pearson M."/>
            <person name="Richards J."/>
            <person name="Roberts A."/>
            <person name="Saif S."/>
            <person name="Shea T."/>
            <person name="Shenoy N."/>
            <person name="Sisk P."/>
            <person name="Stolte C."/>
            <person name="Sykes S."/>
            <person name="Walk T."/>
            <person name="White J."/>
            <person name="Yandava C."/>
            <person name="Haas B."/>
            <person name="Henn M.R."/>
            <person name="Nusbaum C."/>
            <person name="Birren B."/>
        </authorList>
    </citation>
    <scope>NUCLEOTIDE SEQUENCE</scope>
</reference>
<evidence type="ECO:0000313" key="6">
    <source>
        <dbReference type="Proteomes" id="UP000093561"/>
    </source>
</evidence>
<protein>
    <submittedName>
        <fullName evidence="4 7">Synaptobrevin family protein</fullName>
    </submittedName>
</protein>
<dbReference type="InterPro" id="IPR042855">
    <property type="entry name" value="V_SNARE_CC"/>
</dbReference>
<reference evidence="6" key="4">
    <citation type="journal article" date="2016" name="Mol. Ecol.">
        <title>Population genomics of the filarial nematode parasite Wuchereria bancrofti from mosquitoes.</title>
        <authorList>
            <person name="Small S.T."/>
            <person name="Reimer L.J."/>
            <person name="Tisch D.J."/>
            <person name="King C.L."/>
            <person name="Christensen B.M."/>
            <person name="Siba P.M."/>
            <person name="Kazura J.W."/>
            <person name="Serre D."/>
            <person name="Zimmerman P.A."/>
        </authorList>
    </citation>
    <scope>NUCLEOTIDE SEQUENCE</scope>
    <source>
        <strain evidence="6">pt0022</strain>
    </source>
</reference>
<keyword evidence="1" id="KW-0175">Coiled coil</keyword>
<evidence type="ECO:0000256" key="1">
    <source>
        <dbReference type="PROSITE-ProRule" id="PRU00290"/>
    </source>
</evidence>
<dbReference type="EMBL" id="ADBV01001250">
    <property type="protein sequence ID" value="EJW85227.1"/>
    <property type="molecule type" value="Genomic_DNA"/>
</dbReference>
<name>J9F6S1_WUCBA</name>
<dbReference type="SUPFAM" id="SSF58038">
    <property type="entry name" value="SNARE fusion complex"/>
    <property type="match status" value="1"/>
</dbReference>
<keyword evidence="2" id="KW-0812">Transmembrane</keyword>
<gene>
    <name evidence="4" type="ORF">WUBG_03861</name>
</gene>
<evidence type="ECO:0000259" key="3">
    <source>
        <dbReference type="PROSITE" id="PS50892"/>
    </source>
</evidence>
<dbReference type="Proteomes" id="UP000093561">
    <property type="component" value="Unassembled WGS sequence"/>
</dbReference>
<dbReference type="GO" id="GO:0016020">
    <property type="term" value="C:membrane"/>
    <property type="evidence" value="ECO:0007669"/>
    <property type="project" value="InterPro"/>
</dbReference>
<dbReference type="PRINTS" id="PR00219">
    <property type="entry name" value="SYNAPTOBREVN"/>
</dbReference>
<dbReference type="PROSITE" id="PS50892">
    <property type="entry name" value="V_SNARE"/>
    <property type="match status" value="1"/>
</dbReference>
<sequence length="107" mass="12259">MDHGNEGVERGKLAVIRQHVESVREVMNNNMQRVLERGEQLENIEDRTEALAQSSQTFQWTARRVQRRMCVKNAKWTIIITIFLMVVAVSIILIMLKNSGVLGHSSL</sequence>
<evidence type="ECO:0000313" key="5">
    <source>
        <dbReference type="Proteomes" id="UP000004810"/>
    </source>
</evidence>
<accession>J9F6S1</accession>